<dbReference type="AlphaFoldDB" id="A0A091B8M5"/>
<dbReference type="InterPro" id="IPR016181">
    <property type="entry name" value="Acyl_CoA_acyltransferase"/>
</dbReference>
<dbReference type="InterPro" id="IPR051531">
    <property type="entry name" value="N-acetyltransferase"/>
</dbReference>
<dbReference type="PROSITE" id="PS51186">
    <property type="entry name" value="GNAT"/>
    <property type="match status" value="1"/>
</dbReference>
<dbReference type="PANTHER" id="PTHR43792">
    <property type="entry name" value="GNAT FAMILY, PUTATIVE (AFU_ORTHOLOGUE AFUA_3G00765)-RELATED-RELATED"/>
    <property type="match status" value="1"/>
</dbReference>
<dbReference type="STRING" id="1384056.N787_06485"/>
<dbReference type="Proteomes" id="UP000029393">
    <property type="component" value="Unassembled WGS sequence"/>
</dbReference>
<keyword evidence="3" id="KW-1185">Reference proteome</keyword>
<evidence type="ECO:0000259" key="1">
    <source>
        <dbReference type="PROSITE" id="PS51186"/>
    </source>
</evidence>
<dbReference type="OrthoDB" id="9798081at2"/>
<dbReference type="SUPFAM" id="SSF55729">
    <property type="entry name" value="Acyl-CoA N-acyltransferases (Nat)"/>
    <property type="match status" value="1"/>
</dbReference>
<comment type="caution">
    <text evidence="2">The sequence shown here is derived from an EMBL/GenBank/DDBJ whole genome shotgun (WGS) entry which is preliminary data.</text>
</comment>
<proteinExistence type="predicted"/>
<dbReference type="eggNOG" id="COG1670">
    <property type="taxonomic scope" value="Bacteria"/>
</dbReference>
<sequence>MASFLLETPRLRLTELAEDDAGFALALLNTEGFLRHIGDRGVRRLDEARRYLREGPLASYAEHGFGLWKVTRKADGVAVGMSGLVRRDSLPRPDLGYAFLPDYTGQGLASEAGAAVLAHAFGTLRLPQVLAIVSPGNEASVRVLAKLGMREWGLRDFEGETLRVFTREAGPAPE</sequence>
<dbReference type="Gene3D" id="3.40.630.30">
    <property type="match status" value="1"/>
</dbReference>
<evidence type="ECO:0000313" key="2">
    <source>
        <dbReference type="EMBL" id="KFN48081.1"/>
    </source>
</evidence>
<dbReference type="PANTHER" id="PTHR43792:SF1">
    <property type="entry name" value="N-ACETYLTRANSFERASE DOMAIN-CONTAINING PROTEIN"/>
    <property type="match status" value="1"/>
</dbReference>
<gene>
    <name evidence="2" type="ORF">N787_06485</name>
</gene>
<name>A0A091B8M5_9GAMM</name>
<reference evidence="2 3" key="1">
    <citation type="submission" date="2013-09" db="EMBL/GenBank/DDBJ databases">
        <title>Genome sequencing of Arenimonas metalli.</title>
        <authorList>
            <person name="Chen F."/>
            <person name="Wang G."/>
        </authorList>
    </citation>
    <scope>NUCLEOTIDE SEQUENCE [LARGE SCALE GENOMIC DNA]</scope>
    <source>
        <strain evidence="2 3">CF5-1</strain>
    </source>
</reference>
<dbReference type="PATRIC" id="fig|1384056.3.peg.172"/>
<evidence type="ECO:0000313" key="3">
    <source>
        <dbReference type="Proteomes" id="UP000029393"/>
    </source>
</evidence>
<dbReference type="GO" id="GO:0016747">
    <property type="term" value="F:acyltransferase activity, transferring groups other than amino-acyl groups"/>
    <property type="evidence" value="ECO:0007669"/>
    <property type="project" value="InterPro"/>
</dbReference>
<protein>
    <recommendedName>
        <fullName evidence="1">N-acetyltransferase domain-containing protein</fullName>
    </recommendedName>
</protein>
<organism evidence="2 3">
    <name type="scientific">Arenimonas metalli CF5-1</name>
    <dbReference type="NCBI Taxonomy" id="1384056"/>
    <lineage>
        <taxon>Bacteria</taxon>
        <taxon>Pseudomonadati</taxon>
        <taxon>Pseudomonadota</taxon>
        <taxon>Gammaproteobacteria</taxon>
        <taxon>Lysobacterales</taxon>
        <taxon>Lysobacteraceae</taxon>
        <taxon>Arenimonas</taxon>
    </lineage>
</organism>
<dbReference type="Pfam" id="PF13302">
    <property type="entry name" value="Acetyltransf_3"/>
    <property type="match status" value="1"/>
</dbReference>
<feature type="domain" description="N-acetyltransferase" evidence="1">
    <location>
        <begin position="11"/>
        <end position="168"/>
    </location>
</feature>
<dbReference type="EMBL" id="AVCK01000003">
    <property type="protein sequence ID" value="KFN48081.1"/>
    <property type="molecule type" value="Genomic_DNA"/>
</dbReference>
<dbReference type="InterPro" id="IPR000182">
    <property type="entry name" value="GNAT_dom"/>
</dbReference>
<dbReference type="RefSeq" id="WP_034210073.1">
    <property type="nucleotide sequence ID" value="NZ_AVCK01000003.1"/>
</dbReference>
<accession>A0A091B8M5</accession>